<gene>
    <name evidence="3" type="ORF">HLUCCX10_18005</name>
</gene>
<evidence type="ECO:0000256" key="1">
    <source>
        <dbReference type="SAM" id="SignalP"/>
    </source>
</evidence>
<organism evidence="3 4">
    <name type="scientific">Algoriphagus marincola HL-49</name>
    <dbReference type="NCBI Taxonomy" id="1305737"/>
    <lineage>
        <taxon>Bacteria</taxon>
        <taxon>Pseudomonadati</taxon>
        <taxon>Bacteroidota</taxon>
        <taxon>Cytophagia</taxon>
        <taxon>Cytophagales</taxon>
        <taxon>Cyclobacteriaceae</taxon>
        <taxon>Algoriphagus</taxon>
    </lineage>
</organism>
<reference evidence="3 4" key="1">
    <citation type="submission" date="2015-09" db="EMBL/GenBank/DDBJ databases">
        <title>Identification and resolution of microdiversity through metagenomic sequencing of parallel consortia.</title>
        <authorList>
            <person name="Nelson W.C."/>
            <person name="Romine M.F."/>
            <person name="Lindemann S.R."/>
        </authorList>
    </citation>
    <scope>NUCLEOTIDE SEQUENCE [LARGE SCALE GENOMIC DNA]</scope>
    <source>
        <strain evidence="3">HL-49</strain>
    </source>
</reference>
<accession>A0A0P8BAD7</accession>
<protein>
    <submittedName>
        <fullName evidence="3">NIPSNAP protein</fullName>
    </submittedName>
</protein>
<dbReference type="Pfam" id="PF07978">
    <property type="entry name" value="NIPSNAP"/>
    <property type="match status" value="2"/>
</dbReference>
<feature type="domain" description="NIPSNAP" evidence="2">
    <location>
        <begin position="30"/>
        <end position="129"/>
    </location>
</feature>
<dbReference type="SUPFAM" id="SSF54909">
    <property type="entry name" value="Dimeric alpha+beta barrel"/>
    <property type="match status" value="2"/>
</dbReference>
<keyword evidence="1" id="KW-0732">Signal</keyword>
<dbReference type="InterPro" id="IPR011008">
    <property type="entry name" value="Dimeric_a/b-barrel"/>
</dbReference>
<dbReference type="InterPro" id="IPR012577">
    <property type="entry name" value="NIPSNAP"/>
</dbReference>
<dbReference type="eggNOG" id="COG5507">
    <property type="taxonomic scope" value="Bacteria"/>
</dbReference>
<sequence>MKIKLLTLCLLVFSYAASAQNSSLENATYFELRIYTAHEGKLPDLINRFKNHTMGLFEKAGMTNIAYFEPLDKEENKLYYILGYPDKASRDSMWQSFLNDPDWKAAYEKSRENGPLVAKIDEQFMTLAPGLNEGDFTGESGVFQLRTYYCYDGKIDDIQKRFKNHTQALFEKQGLINYPYFLTEENDGSQPKLVYLLGHRDRGQFDQAFDNFRNDPDWIKARDASEENGKIVEQVDAVYLKALPFSPMK</sequence>
<evidence type="ECO:0000313" key="4">
    <source>
        <dbReference type="Proteomes" id="UP000050421"/>
    </source>
</evidence>
<dbReference type="AlphaFoldDB" id="A0A0P8BAD7"/>
<evidence type="ECO:0000259" key="2">
    <source>
        <dbReference type="Pfam" id="PF07978"/>
    </source>
</evidence>
<dbReference type="Gene3D" id="3.30.70.100">
    <property type="match status" value="2"/>
</dbReference>
<evidence type="ECO:0000313" key="3">
    <source>
        <dbReference type="EMBL" id="KPQ05576.1"/>
    </source>
</evidence>
<dbReference type="EMBL" id="LJXT01000190">
    <property type="protein sequence ID" value="KPQ05576.1"/>
    <property type="molecule type" value="Genomic_DNA"/>
</dbReference>
<feature type="chain" id="PRO_5006148376" evidence="1">
    <location>
        <begin position="20"/>
        <end position="249"/>
    </location>
</feature>
<comment type="caution">
    <text evidence="3">The sequence shown here is derived from an EMBL/GenBank/DDBJ whole genome shotgun (WGS) entry which is preliminary data.</text>
</comment>
<dbReference type="PATRIC" id="fig|1305737.6.peg.968"/>
<proteinExistence type="predicted"/>
<dbReference type="STRING" id="1305737.GCA_000526355_00087"/>
<name>A0A0P8BAD7_9BACT</name>
<dbReference type="Proteomes" id="UP000050421">
    <property type="component" value="Unassembled WGS sequence"/>
</dbReference>
<feature type="domain" description="NIPSNAP" evidence="2">
    <location>
        <begin position="144"/>
        <end position="247"/>
    </location>
</feature>
<feature type="signal peptide" evidence="1">
    <location>
        <begin position="1"/>
        <end position="19"/>
    </location>
</feature>
<dbReference type="OrthoDB" id="9809695at2"/>